<accession>A0A086ZG99</accession>
<reference evidence="3 4" key="1">
    <citation type="submission" date="2014-03" db="EMBL/GenBank/DDBJ databases">
        <title>Genomics of Bifidobacteria.</title>
        <authorList>
            <person name="Ventura M."/>
            <person name="Milani C."/>
            <person name="Lugli G.A."/>
        </authorList>
    </citation>
    <scope>NUCLEOTIDE SEQUENCE [LARGE SCALE GENOMIC DNA]</scope>
    <source>
        <strain evidence="3 4">DSM 22767</strain>
    </source>
</reference>
<dbReference type="AlphaFoldDB" id="A0A086ZG99"/>
<dbReference type="OrthoDB" id="9811016at2"/>
<evidence type="ECO:0000256" key="2">
    <source>
        <dbReference type="ARBA" id="ARBA00044777"/>
    </source>
</evidence>
<evidence type="ECO:0000313" key="4">
    <source>
        <dbReference type="Proteomes" id="UP000029096"/>
    </source>
</evidence>
<keyword evidence="1" id="KW-0159">Chromosome partition</keyword>
<dbReference type="RefSeq" id="WP_033521360.1">
    <property type="nucleotide sequence ID" value="NZ_JDUS01000006.1"/>
</dbReference>
<dbReference type="Pfam" id="PF02616">
    <property type="entry name" value="SMC_ScpA"/>
    <property type="match status" value="1"/>
</dbReference>
<dbReference type="STRING" id="1437606.BBOH_1039"/>
<dbReference type="InterPro" id="IPR003768">
    <property type="entry name" value="ScpA"/>
</dbReference>
<evidence type="ECO:0000313" key="3">
    <source>
        <dbReference type="EMBL" id="KFI45549.1"/>
    </source>
</evidence>
<dbReference type="eggNOG" id="COG1354">
    <property type="taxonomic scope" value="Bacteria"/>
</dbReference>
<sequence>MAVGADADAPPASSGVASGFLVNLSVYSGPFDALLSMIAERKLELTEVSLSAITGEFIDYVRSLDMTHNMEEVSGFLEVASVLIEAKSASLLPSGEDGERDEQSMEALRERDLLFARLVQYRAFKTAADDFRARLAGNSGRFAHPAYTDATIAAMLPELEWSIGPLDLAKLAAEVFLNAPADKVSVEQLHVAKVNLQEQSQVVRSRLRALKSGGSMTFSQLVADASGTLEVVARFLAVLLFFKQGVLQYKQSGPFEELHLRWIESADEDQASMVVGQEDFA</sequence>
<dbReference type="Proteomes" id="UP000029096">
    <property type="component" value="Unassembled WGS sequence"/>
</dbReference>
<comment type="caution">
    <text evidence="3">The sequence shown here is derived from an EMBL/GenBank/DDBJ whole genome shotgun (WGS) entry which is preliminary data.</text>
</comment>
<keyword evidence="4" id="KW-1185">Reference proteome</keyword>
<dbReference type="EMBL" id="JGYP01000002">
    <property type="protein sequence ID" value="KFI45549.1"/>
    <property type="molecule type" value="Genomic_DNA"/>
</dbReference>
<dbReference type="Gene3D" id="6.10.250.2410">
    <property type="match status" value="1"/>
</dbReference>
<dbReference type="PANTHER" id="PTHR33969:SF2">
    <property type="entry name" value="SEGREGATION AND CONDENSATION PROTEIN A"/>
    <property type="match status" value="1"/>
</dbReference>
<protein>
    <recommendedName>
        <fullName evidence="2">Segregation and condensation protein A</fullName>
    </recommendedName>
</protein>
<dbReference type="GO" id="GO:0007059">
    <property type="term" value="P:chromosome segregation"/>
    <property type="evidence" value="ECO:0007669"/>
    <property type="project" value="UniProtKB-KW"/>
</dbReference>
<evidence type="ECO:0000256" key="1">
    <source>
        <dbReference type="ARBA" id="ARBA00022829"/>
    </source>
</evidence>
<organism evidence="3 4">
    <name type="scientific">Bifidobacterium bohemicum DSM 22767</name>
    <dbReference type="NCBI Taxonomy" id="1437606"/>
    <lineage>
        <taxon>Bacteria</taxon>
        <taxon>Bacillati</taxon>
        <taxon>Actinomycetota</taxon>
        <taxon>Actinomycetes</taxon>
        <taxon>Bifidobacteriales</taxon>
        <taxon>Bifidobacteriaceae</taxon>
        <taxon>Bifidobacterium</taxon>
    </lineage>
</organism>
<gene>
    <name evidence="3" type="ORF">BBOH_1039</name>
</gene>
<proteinExistence type="predicted"/>
<dbReference type="PANTHER" id="PTHR33969">
    <property type="entry name" value="SEGREGATION AND CONDENSATION PROTEIN A"/>
    <property type="match status" value="1"/>
</dbReference>
<name>A0A086ZG99_9BIFI</name>